<dbReference type="Proteomes" id="UP000230233">
    <property type="component" value="Chromosome II"/>
</dbReference>
<accession>A0A2G5V6Y7</accession>
<evidence type="ECO:0000256" key="1">
    <source>
        <dbReference type="SAM" id="SignalP"/>
    </source>
</evidence>
<protein>
    <recommendedName>
        <fullName evidence="4">DUF281 domain-containing protein</fullName>
    </recommendedName>
</protein>
<gene>
    <name evidence="2" type="primary">Cni-Y17G7B.23</name>
    <name evidence="2" type="synonym">Cnig_chr_II.g6781</name>
    <name evidence="2" type="ORF">B9Z55_006781</name>
</gene>
<dbReference type="AlphaFoldDB" id="A0A2G5V6Y7"/>
<feature type="signal peptide" evidence="1">
    <location>
        <begin position="1"/>
        <end position="20"/>
    </location>
</feature>
<evidence type="ECO:0000313" key="2">
    <source>
        <dbReference type="EMBL" id="PIC47411.1"/>
    </source>
</evidence>
<evidence type="ECO:0000313" key="3">
    <source>
        <dbReference type="Proteomes" id="UP000230233"/>
    </source>
</evidence>
<feature type="chain" id="PRO_5013935887" description="DUF281 domain-containing protein" evidence="1">
    <location>
        <begin position="21"/>
        <end position="280"/>
    </location>
</feature>
<keyword evidence="1" id="KW-0732">Signal</keyword>
<evidence type="ECO:0008006" key="4">
    <source>
        <dbReference type="Google" id="ProtNLM"/>
    </source>
</evidence>
<sequence length="280" mass="31026">MRSSWIQNAIFLMVCSKVWADGSVCYQCATPNLESNWAITGLPLKPSNLAFEDKCDESSGDFTKESKFTSSICSSYCFELAIPINDEYGFVRGCHGEFVWEEFRVSNKSCQKTLFKKTAEDKSIYAGSHFCPPSGQEETKCNKRLRTIDMTEPMDECEALEIHTCKSCSSYNGAGSCSASTTDTCKAPYCTKTVGTFDDGSYESRSCAFFNPIGSNVCSWTDQTYNVSTGVNSVVQRTKRSVSMAFRANQCYCQGELCNSSPRFSTILLSFLSASFLAFL</sequence>
<dbReference type="STRING" id="1611254.A0A2G5V6Y7"/>
<organism evidence="2 3">
    <name type="scientific">Caenorhabditis nigoni</name>
    <dbReference type="NCBI Taxonomy" id="1611254"/>
    <lineage>
        <taxon>Eukaryota</taxon>
        <taxon>Metazoa</taxon>
        <taxon>Ecdysozoa</taxon>
        <taxon>Nematoda</taxon>
        <taxon>Chromadorea</taxon>
        <taxon>Rhabditida</taxon>
        <taxon>Rhabditina</taxon>
        <taxon>Rhabditomorpha</taxon>
        <taxon>Rhabditoidea</taxon>
        <taxon>Rhabditidae</taxon>
        <taxon>Peloderinae</taxon>
        <taxon>Caenorhabditis</taxon>
    </lineage>
</organism>
<reference evidence="3" key="1">
    <citation type="submission" date="2017-10" db="EMBL/GenBank/DDBJ databases">
        <title>Rapid genome shrinkage in a self-fertile nematode reveals novel sperm competition proteins.</title>
        <authorList>
            <person name="Yin D."/>
            <person name="Schwarz E.M."/>
            <person name="Thomas C.G."/>
            <person name="Felde R.L."/>
            <person name="Korf I.F."/>
            <person name="Cutter A.D."/>
            <person name="Schartner C.M."/>
            <person name="Ralston E.J."/>
            <person name="Meyer B.J."/>
            <person name="Haag E.S."/>
        </authorList>
    </citation>
    <scope>NUCLEOTIDE SEQUENCE [LARGE SCALE GENOMIC DNA]</scope>
    <source>
        <strain evidence="3">JU1422</strain>
    </source>
</reference>
<dbReference type="EMBL" id="PDUG01000002">
    <property type="protein sequence ID" value="PIC47411.1"/>
    <property type="molecule type" value="Genomic_DNA"/>
</dbReference>
<keyword evidence="3" id="KW-1185">Reference proteome</keyword>
<dbReference type="OrthoDB" id="5817023at2759"/>
<comment type="caution">
    <text evidence="2">The sequence shown here is derived from an EMBL/GenBank/DDBJ whole genome shotgun (WGS) entry which is preliminary data.</text>
</comment>
<proteinExistence type="predicted"/>
<name>A0A2G5V6Y7_9PELO</name>